<keyword evidence="3" id="KW-1185">Reference proteome</keyword>
<protein>
    <submittedName>
        <fullName evidence="2">Ioc3 protein</fullName>
    </submittedName>
</protein>
<proteinExistence type="predicted"/>
<comment type="caution">
    <text evidence="2">The sequence shown here is derived from an EMBL/GenBank/DDBJ whole genome shotgun (WGS) entry which is preliminary data.</text>
</comment>
<feature type="compositionally biased region" description="Basic residues" evidence="1">
    <location>
        <begin position="85"/>
        <end position="118"/>
    </location>
</feature>
<gene>
    <name evidence="2" type="ORF">DAKH74_013820</name>
</gene>
<feature type="region of interest" description="Disordered" evidence="1">
    <location>
        <begin position="705"/>
        <end position="732"/>
    </location>
</feature>
<dbReference type="EMBL" id="BTGD01000003">
    <property type="protein sequence ID" value="GMM54766.1"/>
    <property type="molecule type" value="Genomic_DNA"/>
</dbReference>
<organism evidence="2 3">
    <name type="scientific">Maudiozyma humilis</name>
    <name type="common">Sour dough yeast</name>
    <name type="synonym">Kazachstania humilis</name>
    <dbReference type="NCBI Taxonomy" id="51915"/>
    <lineage>
        <taxon>Eukaryota</taxon>
        <taxon>Fungi</taxon>
        <taxon>Dikarya</taxon>
        <taxon>Ascomycota</taxon>
        <taxon>Saccharomycotina</taxon>
        <taxon>Saccharomycetes</taxon>
        <taxon>Saccharomycetales</taxon>
        <taxon>Saccharomycetaceae</taxon>
        <taxon>Maudiozyma</taxon>
    </lineage>
</organism>
<reference evidence="2 3" key="1">
    <citation type="journal article" date="2023" name="Elife">
        <title>Identification of key yeast species and microbe-microbe interactions impacting larval growth of Drosophila in the wild.</title>
        <authorList>
            <person name="Mure A."/>
            <person name="Sugiura Y."/>
            <person name="Maeda R."/>
            <person name="Honda K."/>
            <person name="Sakurai N."/>
            <person name="Takahashi Y."/>
            <person name="Watada M."/>
            <person name="Katoh T."/>
            <person name="Gotoh A."/>
            <person name="Gotoh Y."/>
            <person name="Taniguchi I."/>
            <person name="Nakamura K."/>
            <person name="Hayashi T."/>
            <person name="Katayama T."/>
            <person name="Uemura T."/>
            <person name="Hattori Y."/>
        </authorList>
    </citation>
    <scope>NUCLEOTIDE SEQUENCE [LARGE SCALE GENOMIC DNA]</scope>
    <source>
        <strain evidence="2 3">KH-74</strain>
    </source>
</reference>
<evidence type="ECO:0000313" key="3">
    <source>
        <dbReference type="Proteomes" id="UP001377567"/>
    </source>
</evidence>
<evidence type="ECO:0000313" key="2">
    <source>
        <dbReference type="EMBL" id="GMM54766.1"/>
    </source>
</evidence>
<dbReference type="Proteomes" id="UP001377567">
    <property type="component" value="Unassembled WGS sequence"/>
</dbReference>
<feature type="compositionally biased region" description="Polar residues" evidence="1">
    <location>
        <begin position="139"/>
        <end position="154"/>
    </location>
</feature>
<feature type="compositionally biased region" description="Polar residues" evidence="1">
    <location>
        <begin position="33"/>
        <end position="42"/>
    </location>
</feature>
<feature type="region of interest" description="Disordered" evidence="1">
    <location>
        <begin position="652"/>
        <end position="677"/>
    </location>
</feature>
<feature type="compositionally biased region" description="Basic and acidic residues" evidence="1">
    <location>
        <begin position="45"/>
        <end position="62"/>
    </location>
</feature>
<dbReference type="AlphaFoldDB" id="A0AAV5RTA4"/>
<sequence>MSESDGVPATSLQSNDLAAIGVNETANLTQLASTSIDNTASATPIEKKSPDEILAAREDGLRRSGRVPKPRTDLTLDLEDEYKKRVYKKRPKPKPKQKEKKSKAKGKKKVTKPAKKATGKAASKKDSDKKGGKNANGKTSSQSDAQEPSLSEQNWSPCVPLLNSDFKTQQSVSSRLKNPNMKATPYAGDVMKIMSFVNKYYSLFDQDLLNISFQDFEVGLDIYPGNPKGTAEGIFSKEKNRMVYYQDIILVKEVIKSQDKMNLLFLTLLQLLFDNPKKYEPPTLSDLSGKNIYRSLVAKLRKSAIEWGYPKEWRASNALPQDTEGAKTSILQGTHDVSPVDLNNREVLTPGLYTYQQNEPLSLELDPLQTRALDDDGILGLSSMDRIILLRTLTNWCSIQSLLVHHEVYQLTHLKREPTFGIQSQHVARYYLDGPEKTLNYFRKLCTIVQSRFEIRAKKKHYRKQINDGSNTQLIEKMRILGEIKEEIKACEKSQKDEMIISLYDKWDRLFDGELPDNPLSNPFEDPIYTLRSQEFFVGRVPYMGDFYLPRLHTYGDAVSMSMYTDLRSLQTLVSKFKNKEYTVFHLFEEYGQTLSPQFKVLYHDTPSLLHDVAKNKRVHDKCYWYEMCYDSESLREFLDFLDYKIVAPPPKEPKKEVNNKTEEGTAPQTDKKEASVDTIKLDSTPIAQAHDTVSVDSVETKVEAKNIDVPSSTGAPSKKKENPNVNLHPLPRDVRYNASRNKLKILKEYLSDFYYILYTFEQLKNEYADMKPGRRQLRDLKRNIINYNLDYESDEDMLD</sequence>
<feature type="compositionally biased region" description="Basic and acidic residues" evidence="1">
    <location>
        <begin position="652"/>
        <end position="676"/>
    </location>
</feature>
<evidence type="ECO:0000256" key="1">
    <source>
        <dbReference type="SAM" id="MobiDB-lite"/>
    </source>
</evidence>
<feature type="region of interest" description="Disordered" evidence="1">
    <location>
        <begin position="33"/>
        <end position="154"/>
    </location>
</feature>
<accession>A0AAV5RTA4</accession>
<name>A0AAV5RTA4_MAUHU</name>